<dbReference type="Proteomes" id="UP000634136">
    <property type="component" value="Unassembled WGS sequence"/>
</dbReference>
<comment type="caution">
    <text evidence="1">The sequence shown here is derived from an EMBL/GenBank/DDBJ whole genome shotgun (WGS) entry which is preliminary data.</text>
</comment>
<organism evidence="1 2">
    <name type="scientific">Senna tora</name>
    <dbReference type="NCBI Taxonomy" id="362788"/>
    <lineage>
        <taxon>Eukaryota</taxon>
        <taxon>Viridiplantae</taxon>
        <taxon>Streptophyta</taxon>
        <taxon>Embryophyta</taxon>
        <taxon>Tracheophyta</taxon>
        <taxon>Spermatophyta</taxon>
        <taxon>Magnoliopsida</taxon>
        <taxon>eudicotyledons</taxon>
        <taxon>Gunneridae</taxon>
        <taxon>Pentapetalae</taxon>
        <taxon>rosids</taxon>
        <taxon>fabids</taxon>
        <taxon>Fabales</taxon>
        <taxon>Fabaceae</taxon>
        <taxon>Caesalpinioideae</taxon>
        <taxon>Cassia clade</taxon>
        <taxon>Senna</taxon>
    </lineage>
</organism>
<reference evidence="1" key="1">
    <citation type="submission" date="2020-09" db="EMBL/GenBank/DDBJ databases">
        <title>Genome-Enabled Discovery of Anthraquinone Biosynthesis in Senna tora.</title>
        <authorList>
            <person name="Kang S.-H."/>
            <person name="Pandey R.P."/>
            <person name="Lee C.-M."/>
            <person name="Sim J.-S."/>
            <person name="Jeong J.-T."/>
            <person name="Choi B.-S."/>
            <person name="Jung M."/>
            <person name="Ginzburg D."/>
            <person name="Zhao K."/>
            <person name="Won S.Y."/>
            <person name="Oh T.-J."/>
            <person name="Yu Y."/>
            <person name="Kim N.-H."/>
            <person name="Lee O.R."/>
            <person name="Lee T.-H."/>
            <person name="Bashyal P."/>
            <person name="Kim T.-S."/>
            <person name="Lee W.-H."/>
            <person name="Kawkins C."/>
            <person name="Kim C.-K."/>
            <person name="Kim J.S."/>
            <person name="Ahn B.O."/>
            <person name="Rhee S.Y."/>
            <person name="Sohng J.K."/>
        </authorList>
    </citation>
    <scope>NUCLEOTIDE SEQUENCE</scope>
    <source>
        <tissue evidence="1">Leaf</tissue>
    </source>
</reference>
<gene>
    <name evidence="1" type="ORF">G2W53_027793</name>
</gene>
<name>A0A834THS1_9FABA</name>
<protein>
    <submittedName>
        <fullName evidence="1">Uncharacterized protein</fullName>
    </submittedName>
</protein>
<sequence length="65" mass="7619">MIRDRDEQNLSLGTDLMILRFMRDSEHTVLWERGRGIMIRTLRRSVSVGLLLDEDNEMGSEIEVL</sequence>
<evidence type="ECO:0000313" key="1">
    <source>
        <dbReference type="EMBL" id="KAF7822338.1"/>
    </source>
</evidence>
<proteinExistence type="predicted"/>
<evidence type="ECO:0000313" key="2">
    <source>
        <dbReference type="Proteomes" id="UP000634136"/>
    </source>
</evidence>
<dbReference type="AlphaFoldDB" id="A0A834THS1"/>
<accession>A0A834THS1</accession>
<keyword evidence="2" id="KW-1185">Reference proteome</keyword>
<dbReference type="EMBL" id="JAAIUW010000008">
    <property type="protein sequence ID" value="KAF7822338.1"/>
    <property type="molecule type" value="Genomic_DNA"/>
</dbReference>